<keyword evidence="1" id="KW-0472">Membrane</keyword>
<feature type="transmembrane region" description="Helical" evidence="1">
    <location>
        <begin position="177"/>
        <end position="197"/>
    </location>
</feature>
<dbReference type="Proteomes" id="UP000700596">
    <property type="component" value="Unassembled WGS sequence"/>
</dbReference>
<dbReference type="AlphaFoldDB" id="A0A9P9IH88"/>
<feature type="transmembrane region" description="Helical" evidence="1">
    <location>
        <begin position="133"/>
        <end position="156"/>
    </location>
</feature>
<proteinExistence type="predicted"/>
<evidence type="ECO:0000313" key="2">
    <source>
        <dbReference type="EMBL" id="KAH7119524.1"/>
    </source>
</evidence>
<dbReference type="OrthoDB" id="5429468at2759"/>
<dbReference type="EMBL" id="JAGMWT010000011">
    <property type="protein sequence ID" value="KAH7119524.1"/>
    <property type="molecule type" value="Genomic_DNA"/>
</dbReference>
<evidence type="ECO:0000256" key="1">
    <source>
        <dbReference type="SAM" id="Phobius"/>
    </source>
</evidence>
<accession>A0A9P9IH88</accession>
<name>A0A9P9IH88_9PLEO</name>
<keyword evidence="1" id="KW-1133">Transmembrane helix</keyword>
<gene>
    <name evidence="2" type="ORF">B0J11DRAFT_582058</name>
</gene>
<evidence type="ECO:0000313" key="3">
    <source>
        <dbReference type="Proteomes" id="UP000700596"/>
    </source>
</evidence>
<feature type="transmembrane region" description="Helical" evidence="1">
    <location>
        <begin position="44"/>
        <end position="65"/>
    </location>
</feature>
<sequence length="254" mass="28514">MAVDPKDHTPVSIFAWFSTWRFVVQLNFHPYACRIDTESGRGRFFVRILVTIALIQFALTCYAMQIKWGDIIGKSNGSDLKYRCLDSEIAEAPGTSLCTPQKLCSMDWLFSNAEWVTGPVNAGAIHNPTPPQFIAFGGLVFSISVFIFMSLVYSSVFGSGLSLLDFDSTSAQGKLKYFGAFVAPFGILLGIMLWYSVSVLEDFFNPPYKANREGPVAYDVQCQAVHVLVSPWKYYLDVDDDYRALRIVRAWFNA</sequence>
<reference evidence="2" key="1">
    <citation type="journal article" date="2021" name="Nat. Commun.">
        <title>Genetic determinants of endophytism in the Arabidopsis root mycobiome.</title>
        <authorList>
            <person name="Mesny F."/>
            <person name="Miyauchi S."/>
            <person name="Thiergart T."/>
            <person name="Pickel B."/>
            <person name="Atanasova L."/>
            <person name="Karlsson M."/>
            <person name="Huettel B."/>
            <person name="Barry K.W."/>
            <person name="Haridas S."/>
            <person name="Chen C."/>
            <person name="Bauer D."/>
            <person name="Andreopoulos W."/>
            <person name="Pangilinan J."/>
            <person name="LaButti K."/>
            <person name="Riley R."/>
            <person name="Lipzen A."/>
            <person name="Clum A."/>
            <person name="Drula E."/>
            <person name="Henrissat B."/>
            <person name="Kohler A."/>
            <person name="Grigoriev I.V."/>
            <person name="Martin F.M."/>
            <person name="Hacquard S."/>
        </authorList>
    </citation>
    <scope>NUCLEOTIDE SEQUENCE</scope>
    <source>
        <strain evidence="2">MPI-CAGE-CH-0243</strain>
    </source>
</reference>
<keyword evidence="1" id="KW-0812">Transmembrane</keyword>
<protein>
    <submittedName>
        <fullName evidence="2">Uncharacterized protein</fullName>
    </submittedName>
</protein>
<comment type="caution">
    <text evidence="2">The sequence shown here is derived from an EMBL/GenBank/DDBJ whole genome shotgun (WGS) entry which is preliminary data.</text>
</comment>
<keyword evidence="3" id="KW-1185">Reference proteome</keyword>
<organism evidence="2 3">
    <name type="scientific">Dendryphion nanum</name>
    <dbReference type="NCBI Taxonomy" id="256645"/>
    <lineage>
        <taxon>Eukaryota</taxon>
        <taxon>Fungi</taxon>
        <taxon>Dikarya</taxon>
        <taxon>Ascomycota</taxon>
        <taxon>Pezizomycotina</taxon>
        <taxon>Dothideomycetes</taxon>
        <taxon>Pleosporomycetidae</taxon>
        <taxon>Pleosporales</taxon>
        <taxon>Torulaceae</taxon>
        <taxon>Dendryphion</taxon>
    </lineage>
</organism>